<accession>A0A7U2FH77</accession>
<gene>
    <name evidence="1" type="ORF">JI435_422130</name>
</gene>
<evidence type="ECO:0000313" key="1">
    <source>
        <dbReference type="EMBL" id="QRD05206.1"/>
    </source>
</evidence>
<keyword evidence="2" id="KW-1185">Reference proteome</keyword>
<evidence type="ECO:0000313" key="2">
    <source>
        <dbReference type="Proteomes" id="UP000663193"/>
    </source>
</evidence>
<proteinExistence type="predicted"/>
<organism evidence="1 2">
    <name type="scientific">Phaeosphaeria nodorum (strain SN15 / ATCC MYA-4574 / FGSC 10173)</name>
    <name type="common">Glume blotch fungus</name>
    <name type="synonym">Parastagonospora nodorum</name>
    <dbReference type="NCBI Taxonomy" id="321614"/>
    <lineage>
        <taxon>Eukaryota</taxon>
        <taxon>Fungi</taxon>
        <taxon>Dikarya</taxon>
        <taxon>Ascomycota</taxon>
        <taxon>Pezizomycotina</taxon>
        <taxon>Dothideomycetes</taxon>
        <taxon>Pleosporomycetidae</taxon>
        <taxon>Pleosporales</taxon>
        <taxon>Pleosporineae</taxon>
        <taxon>Phaeosphaeriaceae</taxon>
        <taxon>Parastagonospora</taxon>
    </lineage>
</organism>
<protein>
    <submittedName>
        <fullName evidence="1">Uncharacterized protein</fullName>
    </submittedName>
</protein>
<dbReference type="AlphaFoldDB" id="A0A7U2FH77"/>
<sequence length="81" mass="8895">MLGQTDLPTRQPATHGRGSVCLVESHPVSTPLPLTDDAPCVRETCQPLSRGGDCNSACQWCDGARFCEPSRQVLELERQER</sequence>
<dbReference type="Proteomes" id="UP000663193">
    <property type="component" value="Chromosome 18"/>
</dbReference>
<name>A0A7U2FH77_PHANO</name>
<dbReference type="EMBL" id="CP069040">
    <property type="protein sequence ID" value="QRD05206.1"/>
    <property type="molecule type" value="Genomic_DNA"/>
</dbReference>
<reference evidence="2" key="1">
    <citation type="journal article" date="2021" name="BMC Genomics">
        <title>Chromosome-level genome assembly and manually-curated proteome of model necrotroph Parastagonospora nodorum Sn15 reveals a genome-wide trove of candidate effector homologs, and redundancy of virulence-related functions within an accessory chromosome.</title>
        <authorList>
            <person name="Bertazzoni S."/>
            <person name="Jones D.A.B."/>
            <person name="Phan H.T."/>
            <person name="Tan K.-C."/>
            <person name="Hane J.K."/>
        </authorList>
    </citation>
    <scope>NUCLEOTIDE SEQUENCE [LARGE SCALE GENOMIC DNA]</scope>
    <source>
        <strain evidence="2">SN15 / ATCC MYA-4574 / FGSC 10173)</strain>
    </source>
</reference>
<dbReference type="VEuPathDB" id="FungiDB:JI435_422130"/>